<evidence type="ECO:0000313" key="3">
    <source>
        <dbReference type="EMBL" id="UEM17045.1"/>
    </source>
</evidence>
<organism evidence="2">
    <name type="scientific">Bradyrhizobium barranii subsp. barranii</name>
    <dbReference type="NCBI Taxonomy" id="2823807"/>
    <lineage>
        <taxon>Bacteria</taxon>
        <taxon>Pseudomonadati</taxon>
        <taxon>Pseudomonadota</taxon>
        <taxon>Alphaproteobacteria</taxon>
        <taxon>Hyphomicrobiales</taxon>
        <taxon>Nitrobacteraceae</taxon>
        <taxon>Bradyrhizobium</taxon>
        <taxon>Bradyrhizobium barranii</taxon>
    </lineage>
</organism>
<dbReference type="Proteomes" id="UP000664702">
    <property type="component" value="Chromosome"/>
</dbReference>
<dbReference type="RefSeq" id="WP_028152237.1">
    <property type="nucleotide sequence ID" value="NZ_CP086136.1"/>
</dbReference>
<dbReference type="EMBL" id="JAGEMI010000001">
    <property type="protein sequence ID" value="MBO1864285.1"/>
    <property type="molecule type" value="Genomic_DNA"/>
</dbReference>
<reference evidence="2" key="2">
    <citation type="submission" date="2020-06" db="EMBL/GenBank/DDBJ databases">
        <title>Whole Genome Sequence of Bradyrhizobium sp. Strain 323S2.</title>
        <authorList>
            <person name="Bromfield E.S.P."/>
        </authorList>
    </citation>
    <scope>NUCLEOTIDE SEQUENCE [LARGE SCALE GENOMIC DNA]</scope>
    <source>
        <strain evidence="2">323S2</strain>
    </source>
</reference>
<evidence type="ECO:0000313" key="1">
    <source>
        <dbReference type="EMBL" id="MBO1864285.1"/>
    </source>
</evidence>
<dbReference type="EMBL" id="CP086136">
    <property type="protein sequence ID" value="UEM17045.1"/>
    <property type="molecule type" value="Genomic_DNA"/>
</dbReference>
<reference evidence="5 6" key="4">
    <citation type="journal article" date="2022" name="Int. J. Syst. Evol. Microbiol.">
        <title>Strains of Bradyrhizobium barranii sp. nov. associated with legumes native to Canada are symbionts of soybeans and belong to different subspecies (subsp. barranii subsp. nov. and subsp. apii subsp. nov.) and symbiovars (sv. glycinearum and sv. septentrionale).</title>
        <authorList>
            <person name="Bromfield E.S.P."/>
            <person name="Cloutier S."/>
            <person name="Wasai-Hara S."/>
            <person name="Minamisawa K."/>
        </authorList>
    </citation>
    <scope>NUCLEOTIDE SEQUENCE [LARGE SCALE GENOMIC DNA]</scope>
    <source>
        <strain evidence="6">144S4</strain>
        <strain evidence="4 5">323S2</strain>
    </source>
</reference>
<evidence type="ECO:0000313" key="2">
    <source>
        <dbReference type="EMBL" id="NYY94434.1"/>
    </source>
</evidence>
<proteinExistence type="predicted"/>
<dbReference type="KEGG" id="bban:J4G43_024145"/>
<dbReference type="AlphaFoldDB" id="A0A7Z0QH82"/>
<accession>A0A7Z0QH82</accession>
<sequence>MRTKFSLPAQNVPILLPDGTMNPTWYEKLKVIESFVNLFGYIEFSRPTSPPASPPTVTSIANNQVLIWDATQGQFKAGAN</sequence>
<dbReference type="EMBL" id="JACBFH010000001">
    <property type="protein sequence ID" value="NYY94434.1"/>
    <property type="molecule type" value="Genomic_DNA"/>
</dbReference>
<name>A0A7Z0QH82_9BRAD</name>
<evidence type="ECO:0000313" key="6">
    <source>
        <dbReference type="Proteomes" id="UP000664702"/>
    </source>
</evidence>
<protein>
    <submittedName>
        <fullName evidence="2">Uncharacterized protein</fullName>
    </submittedName>
</protein>
<gene>
    <name evidence="4" type="ORF">G6321_00027840</name>
    <name evidence="2" type="ORF">G6321_40395</name>
    <name evidence="3" type="ORF">J4G43_024145</name>
    <name evidence="1" type="ORF">J4G43_26170</name>
</gene>
<reference evidence="4 5" key="1">
    <citation type="journal article" date="2017" name="Syst. Appl. Microbiol.">
        <title>Soybeans inoculated with root zone soils of Canadian native legumes harbour diverse and novel Bradyrhizobium spp. that possess agricultural potential.</title>
        <authorList>
            <person name="Bromfield E.S.P."/>
            <person name="Cloutier S."/>
            <person name="Tambong J.T."/>
            <person name="Tran Thi T.V."/>
        </authorList>
    </citation>
    <scope>NUCLEOTIDE SEQUENCE [LARGE SCALE GENOMIC DNA]</scope>
    <source>
        <strain evidence="4 5">323S2</strain>
    </source>
</reference>
<evidence type="ECO:0000313" key="5">
    <source>
        <dbReference type="Proteomes" id="UP000564836"/>
    </source>
</evidence>
<reference evidence="1" key="3">
    <citation type="submission" date="2021-03" db="EMBL/GenBank/DDBJ databases">
        <title>Whole Genome Sequence of Bradyrhizobium sp. Strain 144S4.</title>
        <authorList>
            <person name="Bromfield E.S.P."/>
            <person name="Cloutier S."/>
        </authorList>
    </citation>
    <scope>NUCLEOTIDE SEQUENCE [LARGE SCALE GENOMIC DNA]</scope>
    <source>
        <strain evidence="1">144S4</strain>
    </source>
</reference>
<evidence type="ECO:0000313" key="4">
    <source>
        <dbReference type="EMBL" id="UGX98719.1"/>
    </source>
</evidence>
<dbReference type="Proteomes" id="UP000564836">
    <property type="component" value="Chromosome"/>
</dbReference>
<dbReference type="EMBL" id="CP088280">
    <property type="protein sequence ID" value="UGX98719.1"/>
    <property type="molecule type" value="Genomic_DNA"/>
</dbReference>